<dbReference type="RefSeq" id="WP_345730853.1">
    <property type="nucleotide sequence ID" value="NZ_BAAAYN010000035.1"/>
</dbReference>
<dbReference type="Proteomes" id="UP001501676">
    <property type="component" value="Unassembled WGS sequence"/>
</dbReference>
<protein>
    <recommendedName>
        <fullName evidence="1">Transcription regulator PadR N-terminal domain-containing protein</fullName>
    </recommendedName>
</protein>
<accession>A0ABP6T389</accession>
<dbReference type="SUPFAM" id="SSF46785">
    <property type="entry name" value="Winged helix' DNA-binding domain"/>
    <property type="match status" value="1"/>
</dbReference>
<evidence type="ECO:0000313" key="2">
    <source>
        <dbReference type="EMBL" id="GAA3392045.1"/>
    </source>
</evidence>
<dbReference type="EMBL" id="BAAAYN010000035">
    <property type="protein sequence ID" value="GAA3392045.1"/>
    <property type="molecule type" value="Genomic_DNA"/>
</dbReference>
<dbReference type="InterPro" id="IPR036388">
    <property type="entry name" value="WH-like_DNA-bd_sf"/>
</dbReference>
<dbReference type="Gene3D" id="1.10.10.10">
    <property type="entry name" value="Winged helix-like DNA-binding domain superfamily/Winged helix DNA-binding domain"/>
    <property type="match status" value="1"/>
</dbReference>
<dbReference type="PANTHER" id="PTHR43252">
    <property type="entry name" value="TRANSCRIPTIONAL REGULATOR YQJI"/>
    <property type="match status" value="1"/>
</dbReference>
<dbReference type="InterPro" id="IPR036390">
    <property type="entry name" value="WH_DNA-bd_sf"/>
</dbReference>
<proteinExistence type="predicted"/>
<gene>
    <name evidence="2" type="ORF">GCM10020369_52250</name>
</gene>
<keyword evidence="3" id="KW-1185">Reference proteome</keyword>
<comment type="caution">
    <text evidence="2">The sequence shown here is derived from an EMBL/GenBank/DDBJ whole genome shotgun (WGS) entry which is preliminary data.</text>
</comment>
<name>A0ABP6T389_9ACTN</name>
<organism evidence="2 3">
    <name type="scientific">Cryptosporangium minutisporangium</name>
    <dbReference type="NCBI Taxonomy" id="113569"/>
    <lineage>
        <taxon>Bacteria</taxon>
        <taxon>Bacillati</taxon>
        <taxon>Actinomycetota</taxon>
        <taxon>Actinomycetes</taxon>
        <taxon>Cryptosporangiales</taxon>
        <taxon>Cryptosporangiaceae</taxon>
        <taxon>Cryptosporangium</taxon>
    </lineage>
</organism>
<dbReference type="Pfam" id="PF03551">
    <property type="entry name" value="PadR"/>
    <property type="match status" value="1"/>
</dbReference>
<sequence length="218" mass="24633">MPTEPTTSSYALLGLLALRPWTAYDLTRQARRSMRLFWPRSEAHIYAEVKRLVRWEYATATTERTGNRERTSYAITPAGREALRNWLATRPAAPQLEIEGLLRLLLADQGDRADARRAVRATRDAVAETYGVGVEQMRGYLDGGGPFPERAHLVGLLARFYADFAEAMLDWCDAAEAEIDSWPSVRNVGLTDDSRRALTAMIERYERRVASLNGREAE</sequence>
<dbReference type="PANTHER" id="PTHR43252:SF2">
    <property type="entry name" value="TRANSCRIPTION REGULATOR, PADR-LIKE FAMILY"/>
    <property type="match status" value="1"/>
</dbReference>
<dbReference type="InterPro" id="IPR005149">
    <property type="entry name" value="Tscrpt_reg_PadR_N"/>
</dbReference>
<evidence type="ECO:0000313" key="3">
    <source>
        <dbReference type="Proteomes" id="UP001501676"/>
    </source>
</evidence>
<evidence type="ECO:0000259" key="1">
    <source>
        <dbReference type="Pfam" id="PF03551"/>
    </source>
</evidence>
<feature type="domain" description="Transcription regulator PadR N-terminal" evidence="1">
    <location>
        <begin position="12"/>
        <end position="84"/>
    </location>
</feature>
<reference evidence="3" key="1">
    <citation type="journal article" date="2019" name="Int. J. Syst. Evol. Microbiol.">
        <title>The Global Catalogue of Microorganisms (GCM) 10K type strain sequencing project: providing services to taxonomists for standard genome sequencing and annotation.</title>
        <authorList>
            <consortium name="The Broad Institute Genomics Platform"/>
            <consortium name="The Broad Institute Genome Sequencing Center for Infectious Disease"/>
            <person name="Wu L."/>
            <person name="Ma J."/>
        </authorList>
    </citation>
    <scope>NUCLEOTIDE SEQUENCE [LARGE SCALE GENOMIC DNA]</scope>
    <source>
        <strain evidence="3">JCM 9458</strain>
    </source>
</reference>